<gene>
    <name evidence="2" type="ORF">BD311DRAFT_818799</name>
</gene>
<evidence type="ECO:0000313" key="2">
    <source>
        <dbReference type="EMBL" id="TBU31889.1"/>
    </source>
</evidence>
<proteinExistence type="predicted"/>
<name>A0A4Q9MVF0_9APHY</name>
<dbReference type="Proteomes" id="UP000292957">
    <property type="component" value="Unassembled WGS sequence"/>
</dbReference>
<organism evidence="2">
    <name type="scientific">Dichomitus squalens</name>
    <dbReference type="NCBI Taxonomy" id="114155"/>
    <lineage>
        <taxon>Eukaryota</taxon>
        <taxon>Fungi</taxon>
        <taxon>Dikarya</taxon>
        <taxon>Basidiomycota</taxon>
        <taxon>Agaricomycotina</taxon>
        <taxon>Agaricomycetes</taxon>
        <taxon>Polyporales</taxon>
        <taxon>Polyporaceae</taxon>
        <taxon>Dichomitus</taxon>
    </lineage>
</organism>
<sequence>MALTRRSSAQKAHSASQMRRISDRRLAKENYQPYHIPPPIRTYPRLPLGSASDAHPNAQHAQDKRKQELNGIKKMLAEAKRDIRNGRRREKRAREKVGSLQRAEENRCEDERIRTKHTVQAIREEEQTKATIHFAAAREAQQMELEALLQATQVGEQVRATALIAAAHKDARRSKTTRKA</sequence>
<feature type="compositionally biased region" description="Basic and acidic residues" evidence="1">
    <location>
        <begin position="92"/>
        <end position="108"/>
    </location>
</feature>
<dbReference type="EMBL" id="ML143397">
    <property type="protein sequence ID" value="TBU31889.1"/>
    <property type="molecule type" value="Genomic_DNA"/>
</dbReference>
<evidence type="ECO:0000256" key="1">
    <source>
        <dbReference type="SAM" id="MobiDB-lite"/>
    </source>
</evidence>
<feature type="region of interest" description="Disordered" evidence="1">
    <location>
        <begin position="1"/>
        <end position="66"/>
    </location>
</feature>
<reference evidence="2" key="1">
    <citation type="submission" date="2019-01" db="EMBL/GenBank/DDBJ databases">
        <title>Draft genome sequences of three monokaryotic isolates of the white-rot basidiomycete fungus Dichomitus squalens.</title>
        <authorList>
            <consortium name="DOE Joint Genome Institute"/>
            <person name="Lopez S.C."/>
            <person name="Andreopoulos B."/>
            <person name="Pangilinan J."/>
            <person name="Lipzen A."/>
            <person name="Riley R."/>
            <person name="Ahrendt S."/>
            <person name="Ng V."/>
            <person name="Barry K."/>
            <person name="Daum C."/>
            <person name="Grigoriev I.V."/>
            <person name="Hilden K.S."/>
            <person name="Makela M.R."/>
            <person name="de Vries R.P."/>
        </authorList>
    </citation>
    <scope>NUCLEOTIDE SEQUENCE [LARGE SCALE GENOMIC DNA]</scope>
    <source>
        <strain evidence="2">OM18370.1</strain>
    </source>
</reference>
<feature type="region of interest" description="Disordered" evidence="1">
    <location>
        <begin position="79"/>
        <end position="108"/>
    </location>
</feature>
<feature type="compositionally biased region" description="Polar residues" evidence="1">
    <location>
        <begin position="1"/>
        <end position="19"/>
    </location>
</feature>
<protein>
    <submittedName>
        <fullName evidence="2">Uncharacterized protein</fullName>
    </submittedName>
</protein>
<accession>A0A4Q9MVF0</accession>
<dbReference type="AlphaFoldDB" id="A0A4Q9MVF0"/>